<dbReference type="AlphaFoldDB" id="A0AAD5VC95"/>
<reference evidence="1" key="1">
    <citation type="submission" date="2022-07" db="EMBL/GenBank/DDBJ databases">
        <title>Genome Sequence of Physisporinus lineatus.</title>
        <authorList>
            <person name="Buettner E."/>
        </authorList>
    </citation>
    <scope>NUCLEOTIDE SEQUENCE</scope>
    <source>
        <strain evidence="1">VT162</strain>
    </source>
</reference>
<protein>
    <submittedName>
        <fullName evidence="1">Uncharacterized protein</fullName>
    </submittedName>
</protein>
<sequence>MNSSDKYSAELQDCEHESGSFNADVTVCQKFNVQTKIEVRQLECDAARAHLIGSQRISSADTHSAARAETKFSGPKMWKVCPPSGGPPCWLSAPCPMPRAEEQSGYRRIGENSY</sequence>
<gene>
    <name evidence="1" type="ORF">NLI96_g439</name>
</gene>
<name>A0AAD5VC95_9APHY</name>
<keyword evidence="2" id="KW-1185">Reference proteome</keyword>
<comment type="caution">
    <text evidence="1">The sequence shown here is derived from an EMBL/GenBank/DDBJ whole genome shotgun (WGS) entry which is preliminary data.</text>
</comment>
<dbReference type="EMBL" id="JANAWD010000007">
    <property type="protein sequence ID" value="KAJ3491765.1"/>
    <property type="molecule type" value="Genomic_DNA"/>
</dbReference>
<proteinExistence type="predicted"/>
<evidence type="ECO:0000313" key="2">
    <source>
        <dbReference type="Proteomes" id="UP001212997"/>
    </source>
</evidence>
<accession>A0AAD5VC95</accession>
<evidence type="ECO:0000313" key="1">
    <source>
        <dbReference type="EMBL" id="KAJ3491765.1"/>
    </source>
</evidence>
<organism evidence="1 2">
    <name type="scientific">Meripilus lineatus</name>
    <dbReference type="NCBI Taxonomy" id="2056292"/>
    <lineage>
        <taxon>Eukaryota</taxon>
        <taxon>Fungi</taxon>
        <taxon>Dikarya</taxon>
        <taxon>Basidiomycota</taxon>
        <taxon>Agaricomycotina</taxon>
        <taxon>Agaricomycetes</taxon>
        <taxon>Polyporales</taxon>
        <taxon>Meripilaceae</taxon>
        <taxon>Meripilus</taxon>
    </lineage>
</organism>
<dbReference type="Proteomes" id="UP001212997">
    <property type="component" value="Unassembled WGS sequence"/>
</dbReference>